<evidence type="ECO:0000313" key="2">
    <source>
        <dbReference type="Proteomes" id="UP000619078"/>
    </source>
</evidence>
<dbReference type="Proteomes" id="UP000619078">
    <property type="component" value="Unassembled WGS sequence"/>
</dbReference>
<keyword evidence="2" id="KW-1185">Reference proteome</keyword>
<reference evidence="1" key="1">
    <citation type="submission" date="2020-09" db="EMBL/GenBank/DDBJ databases">
        <title>Novel species of Mucilaginibacter isolated from a glacier on the Tibetan Plateau.</title>
        <authorList>
            <person name="Liu Q."/>
            <person name="Xin Y.-H."/>
        </authorList>
    </citation>
    <scope>NUCLEOTIDE SEQUENCE</scope>
    <source>
        <strain evidence="1">ZB1P21</strain>
    </source>
</reference>
<dbReference type="EMBL" id="JACWMX010000001">
    <property type="protein sequence ID" value="MBD1391509.1"/>
    <property type="molecule type" value="Genomic_DNA"/>
</dbReference>
<organism evidence="1 2">
    <name type="scientific">Mucilaginibacter glaciei</name>
    <dbReference type="NCBI Taxonomy" id="2772109"/>
    <lineage>
        <taxon>Bacteria</taxon>
        <taxon>Pseudomonadati</taxon>
        <taxon>Bacteroidota</taxon>
        <taxon>Sphingobacteriia</taxon>
        <taxon>Sphingobacteriales</taxon>
        <taxon>Sphingobacteriaceae</taxon>
        <taxon>Mucilaginibacter</taxon>
    </lineage>
</organism>
<gene>
    <name evidence="1" type="ORF">IDJ76_00225</name>
</gene>
<protein>
    <submittedName>
        <fullName evidence="1">Uncharacterized protein</fullName>
    </submittedName>
</protein>
<accession>A0A926S0V3</accession>
<proteinExistence type="predicted"/>
<name>A0A926S0V3_9SPHI</name>
<comment type="caution">
    <text evidence="1">The sequence shown here is derived from an EMBL/GenBank/DDBJ whole genome shotgun (WGS) entry which is preliminary data.</text>
</comment>
<sequence length="88" mass="10398">MRTSLRNIKETDDHLHGQLPPQDALLFEARLLLDAELANNLHWHQQTLGLVHQYGRNHLRSIIENVHQQLFTQTQHSGFRQKILQLFK</sequence>
<dbReference type="AlphaFoldDB" id="A0A926S0V3"/>
<dbReference type="RefSeq" id="WP_191159513.1">
    <property type="nucleotide sequence ID" value="NZ_JACWMX010000001.1"/>
</dbReference>
<evidence type="ECO:0000313" key="1">
    <source>
        <dbReference type="EMBL" id="MBD1391509.1"/>
    </source>
</evidence>